<dbReference type="HOGENOM" id="CLU_2483777_0_0_1"/>
<keyword evidence="3" id="KW-1185">Reference proteome</keyword>
<dbReference type="AlphaFoldDB" id="E5ABC1"/>
<dbReference type="VEuPathDB" id="FungiDB:LEMA_uP020920.1"/>
<evidence type="ECO:0000313" key="2">
    <source>
        <dbReference type="EMBL" id="CBY00962.1"/>
    </source>
</evidence>
<gene>
    <name evidence="2" type="ORF">LEMA_uP020920.1</name>
</gene>
<dbReference type="GeneID" id="13293096"/>
<evidence type="ECO:0000256" key="1">
    <source>
        <dbReference type="SAM" id="MobiDB-lite"/>
    </source>
</evidence>
<dbReference type="EMBL" id="FP929138">
    <property type="protein sequence ID" value="CBY00962.1"/>
    <property type="molecule type" value="Genomic_DNA"/>
</dbReference>
<dbReference type="Proteomes" id="UP000002668">
    <property type="component" value="Genome"/>
</dbReference>
<dbReference type="OrthoDB" id="10452192at2759"/>
<proteinExistence type="predicted"/>
<sequence length="87" mass="9988">MFEDVGLFHLLDAMVALVHMYIKPFADRWTKPDAVENYLLDMEEALNPGSRPTRVTPADRARKHKVSAEHDTLGQEREAKRPNRSEA</sequence>
<feature type="region of interest" description="Disordered" evidence="1">
    <location>
        <begin position="47"/>
        <end position="87"/>
    </location>
</feature>
<organism evidence="3">
    <name type="scientific">Leptosphaeria maculans (strain JN3 / isolate v23.1.3 / race Av1-4-5-6-7-8)</name>
    <name type="common">Blackleg fungus</name>
    <name type="synonym">Phoma lingam</name>
    <dbReference type="NCBI Taxonomy" id="985895"/>
    <lineage>
        <taxon>Eukaryota</taxon>
        <taxon>Fungi</taxon>
        <taxon>Dikarya</taxon>
        <taxon>Ascomycota</taxon>
        <taxon>Pezizomycotina</taxon>
        <taxon>Dothideomycetes</taxon>
        <taxon>Pleosporomycetidae</taxon>
        <taxon>Pleosporales</taxon>
        <taxon>Pleosporineae</taxon>
        <taxon>Leptosphaeriaceae</taxon>
        <taxon>Plenodomus</taxon>
        <taxon>Plenodomus lingam/Leptosphaeria maculans species complex</taxon>
    </lineage>
</organism>
<protein>
    <submittedName>
        <fullName evidence="2">Predicted protein</fullName>
    </submittedName>
</protein>
<accession>E5ABC1</accession>
<feature type="compositionally biased region" description="Basic and acidic residues" evidence="1">
    <location>
        <begin position="66"/>
        <end position="87"/>
    </location>
</feature>
<name>E5ABC1_LEPMJ</name>
<evidence type="ECO:0000313" key="3">
    <source>
        <dbReference type="Proteomes" id="UP000002668"/>
    </source>
</evidence>
<reference evidence="3" key="1">
    <citation type="journal article" date="2011" name="Nat. Commun.">
        <title>Effector diversification within compartments of the Leptosphaeria maculans genome affected by Repeat-Induced Point mutations.</title>
        <authorList>
            <person name="Rouxel T."/>
            <person name="Grandaubert J."/>
            <person name="Hane J.K."/>
            <person name="Hoede C."/>
            <person name="van de Wouw A.P."/>
            <person name="Couloux A."/>
            <person name="Dominguez V."/>
            <person name="Anthouard V."/>
            <person name="Bally P."/>
            <person name="Bourras S."/>
            <person name="Cozijnsen A.J."/>
            <person name="Ciuffetti L.M."/>
            <person name="Degrave A."/>
            <person name="Dilmaghani A."/>
            <person name="Duret L."/>
            <person name="Fudal I."/>
            <person name="Goodwin S.B."/>
            <person name="Gout L."/>
            <person name="Glaser N."/>
            <person name="Linglin J."/>
            <person name="Kema G.H.J."/>
            <person name="Lapalu N."/>
            <person name="Lawrence C.B."/>
            <person name="May K."/>
            <person name="Meyer M."/>
            <person name="Ollivier B."/>
            <person name="Poulain J."/>
            <person name="Schoch C.L."/>
            <person name="Simon A."/>
            <person name="Spatafora J.W."/>
            <person name="Stachowiak A."/>
            <person name="Turgeon B.G."/>
            <person name="Tyler B.M."/>
            <person name="Vincent D."/>
            <person name="Weissenbach J."/>
            <person name="Amselem J."/>
            <person name="Quesneville H."/>
            <person name="Oliver R.P."/>
            <person name="Wincker P."/>
            <person name="Balesdent M.-H."/>
            <person name="Howlett B.J."/>
        </authorList>
    </citation>
    <scope>NUCLEOTIDE SEQUENCE [LARGE SCALE GENOMIC DNA]</scope>
    <source>
        <strain evidence="3">JN3 / isolate v23.1.3 / race Av1-4-5-6-7-8</strain>
    </source>
</reference>
<dbReference type="InParanoid" id="E5ABC1"/>